<dbReference type="SUPFAM" id="SSF47384">
    <property type="entry name" value="Homodimeric domain of signal transducing histidine kinase"/>
    <property type="match status" value="1"/>
</dbReference>
<feature type="region of interest" description="Disordered" evidence="7">
    <location>
        <begin position="1"/>
        <end position="51"/>
    </location>
</feature>
<dbReference type="InterPro" id="IPR005467">
    <property type="entry name" value="His_kinase_dom"/>
</dbReference>
<dbReference type="SMART" id="SM00086">
    <property type="entry name" value="PAC"/>
    <property type="match status" value="3"/>
</dbReference>
<dbReference type="Gene3D" id="3.30.450.20">
    <property type="entry name" value="PAS domain"/>
    <property type="match status" value="2"/>
</dbReference>
<dbReference type="CDD" id="cd00082">
    <property type="entry name" value="HisKA"/>
    <property type="match status" value="1"/>
</dbReference>
<feature type="compositionally biased region" description="Low complexity" evidence="7">
    <location>
        <begin position="147"/>
        <end position="188"/>
    </location>
</feature>
<dbReference type="InterPro" id="IPR001789">
    <property type="entry name" value="Sig_transdc_resp-reg_receiver"/>
</dbReference>
<dbReference type="PROSITE" id="PS50113">
    <property type="entry name" value="PAC"/>
    <property type="match status" value="1"/>
</dbReference>
<dbReference type="RefSeq" id="XP_018267671.1">
    <property type="nucleotide sequence ID" value="XM_018418361.1"/>
</dbReference>
<dbReference type="SUPFAM" id="SSF55874">
    <property type="entry name" value="ATPase domain of HSP90 chaperone/DNA topoisomerase II/histidine kinase"/>
    <property type="match status" value="1"/>
</dbReference>
<organism evidence="11 12">
    <name type="scientific">Rhodotorula graminis (strain WP1)</name>
    <dbReference type="NCBI Taxonomy" id="578459"/>
    <lineage>
        <taxon>Eukaryota</taxon>
        <taxon>Fungi</taxon>
        <taxon>Dikarya</taxon>
        <taxon>Basidiomycota</taxon>
        <taxon>Pucciniomycotina</taxon>
        <taxon>Microbotryomycetes</taxon>
        <taxon>Sporidiobolales</taxon>
        <taxon>Sporidiobolaceae</taxon>
        <taxon>Rhodotorula</taxon>
    </lineage>
</organism>
<dbReference type="Pfam" id="PF00512">
    <property type="entry name" value="HisKA"/>
    <property type="match status" value="1"/>
</dbReference>
<dbReference type="CDD" id="cd00130">
    <property type="entry name" value="PAS"/>
    <property type="match status" value="1"/>
</dbReference>
<dbReference type="SUPFAM" id="SSF52172">
    <property type="entry name" value="CheY-like"/>
    <property type="match status" value="1"/>
</dbReference>
<dbReference type="Pfam" id="PF00072">
    <property type="entry name" value="Response_reg"/>
    <property type="match status" value="1"/>
</dbReference>
<dbReference type="InterPro" id="IPR001610">
    <property type="entry name" value="PAC"/>
</dbReference>
<dbReference type="SUPFAM" id="SSF55785">
    <property type="entry name" value="PYP-like sensor domain (PAS domain)"/>
    <property type="match status" value="1"/>
</dbReference>
<dbReference type="Pfam" id="PF02518">
    <property type="entry name" value="HATPase_c"/>
    <property type="match status" value="1"/>
</dbReference>
<dbReference type="InterPro" id="IPR011006">
    <property type="entry name" value="CheY-like_superfamily"/>
</dbReference>
<evidence type="ECO:0000256" key="4">
    <source>
        <dbReference type="ARBA" id="ARBA00022679"/>
    </source>
</evidence>
<dbReference type="InterPro" id="IPR000014">
    <property type="entry name" value="PAS"/>
</dbReference>
<dbReference type="FunFam" id="3.30.450.20:FF:000099">
    <property type="entry name" value="Sensory box sensor histidine kinase"/>
    <property type="match status" value="1"/>
</dbReference>
<keyword evidence="4" id="KW-0808">Transferase</keyword>
<dbReference type="PROSITE" id="PS50109">
    <property type="entry name" value="HIS_KIN"/>
    <property type="match status" value="1"/>
</dbReference>
<evidence type="ECO:0000313" key="12">
    <source>
        <dbReference type="Proteomes" id="UP000053890"/>
    </source>
</evidence>
<feature type="domain" description="Response regulatory" evidence="9">
    <location>
        <begin position="885"/>
        <end position="1003"/>
    </location>
</feature>
<proteinExistence type="predicted"/>
<dbReference type="GO" id="GO:0000155">
    <property type="term" value="F:phosphorelay sensor kinase activity"/>
    <property type="evidence" value="ECO:0007669"/>
    <property type="project" value="InterPro"/>
</dbReference>
<dbReference type="PANTHER" id="PTHR43047">
    <property type="entry name" value="TWO-COMPONENT HISTIDINE PROTEIN KINASE"/>
    <property type="match status" value="1"/>
</dbReference>
<evidence type="ECO:0000256" key="6">
    <source>
        <dbReference type="PROSITE-ProRule" id="PRU00169"/>
    </source>
</evidence>
<dbReference type="InterPro" id="IPR036097">
    <property type="entry name" value="HisK_dim/P_sf"/>
</dbReference>
<keyword evidence="3 6" id="KW-0597">Phosphoprotein</keyword>
<gene>
    <name evidence="11" type="ORF">RHOBADRAFT_56466</name>
</gene>
<dbReference type="Pfam" id="PF08447">
    <property type="entry name" value="PAS_3"/>
    <property type="match status" value="1"/>
</dbReference>
<keyword evidence="5" id="KW-0418">Kinase</keyword>
<evidence type="ECO:0000259" key="9">
    <source>
        <dbReference type="PROSITE" id="PS50110"/>
    </source>
</evidence>
<dbReference type="CDD" id="cd16922">
    <property type="entry name" value="HATPase_EvgS-ArcB-TorS-like"/>
    <property type="match status" value="1"/>
</dbReference>
<evidence type="ECO:0000259" key="10">
    <source>
        <dbReference type="PROSITE" id="PS50113"/>
    </source>
</evidence>
<name>A0A0P9EWW9_RHOGW</name>
<feature type="compositionally biased region" description="Low complexity" evidence="7">
    <location>
        <begin position="32"/>
        <end position="49"/>
    </location>
</feature>
<feature type="compositionally biased region" description="Low complexity" evidence="7">
    <location>
        <begin position="1011"/>
        <end position="1025"/>
    </location>
</feature>
<dbReference type="InterPro" id="IPR036890">
    <property type="entry name" value="HATPase_C_sf"/>
</dbReference>
<dbReference type="InterPro" id="IPR004358">
    <property type="entry name" value="Sig_transdc_His_kin-like_C"/>
</dbReference>
<dbReference type="InterPro" id="IPR013655">
    <property type="entry name" value="PAS_fold_3"/>
</dbReference>
<dbReference type="Gene3D" id="3.40.50.2300">
    <property type="match status" value="1"/>
</dbReference>
<dbReference type="Proteomes" id="UP000053890">
    <property type="component" value="Unassembled WGS sequence"/>
</dbReference>
<dbReference type="InterPro" id="IPR003594">
    <property type="entry name" value="HATPase_dom"/>
</dbReference>
<dbReference type="GeneID" id="28978808"/>
<keyword evidence="12" id="KW-1185">Reference proteome</keyword>
<dbReference type="EC" id="2.7.13.3" evidence="2"/>
<reference evidence="11 12" key="1">
    <citation type="journal article" date="2015" name="Front. Microbiol.">
        <title>Genome sequence of the plant growth promoting endophytic yeast Rhodotorula graminis WP1.</title>
        <authorList>
            <person name="Firrincieli A."/>
            <person name="Otillar R."/>
            <person name="Salamov A."/>
            <person name="Schmutz J."/>
            <person name="Khan Z."/>
            <person name="Redman R.S."/>
            <person name="Fleck N.D."/>
            <person name="Lindquist E."/>
            <person name="Grigoriev I.V."/>
            <person name="Doty S.L."/>
        </authorList>
    </citation>
    <scope>NUCLEOTIDE SEQUENCE [LARGE SCALE GENOMIC DNA]</scope>
    <source>
        <strain evidence="11 12">WP1</strain>
    </source>
</reference>
<protein>
    <recommendedName>
        <fullName evidence="2">histidine kinase</fullName>
        <ecNumber evidence="2">2.7.13.3</ecNumber>
    </recommendedName>
</protein>
<dbReference type="Gene3D" id="1.10.287.130">
    <property type="match status" value="1"/>
</dbReference>
<dbReference type="AlphaFoldDB" id="A0A0P9EWW9"/>
<dbReference type="FunFam" id="3.30.565.10:FF:000010">
    <property type="entry name" value="Sensor histidine kinase RcsC"/>
    <property type="match status" value="1"/>
</dbReference>
<evidence type="ECO:0000256" key="2">
    <source>
        <dbReference type="ARBA" id="ARBA00012438"/>
    </source>
</evidence>
<accession>A0A0P9EWW9</accession>
<dbReference type="PANTHER" id="PTHR43047:SF66">
    <property type="entry name" value="HISKA"/>
    <property type="match status" value="1"/>
</dbReference>
<evidence type="ECO:0000256" key="3">
    <source>
        <dbReference type="ARBA" id="ARBA00022553"/>
    </source>
</evidence>
<dbReference type="GO" id="GO:0009927">
    <property type="term" value="F:histidine phosphotransfer kinase activity"/>
    <property type="evidence" value="ECO:0007669"/>
    <property type="project" value="TreeGrafter"/>
</dbReference>
<dbReference type="GO" id="GO:0005886">
    <property type="term" value="C:plasma membrane"/>
    <property type="evidence" value="ECO:0007669"/>
    <property type="project" value="TreeGrafter"/>
</dbReference>
<feature type="region of interest" description="Disordered" evidence="7">
    <location>
        <begin position="1006"/>
        <end position="1027"/>
    </location>
</feature>
<dbReference type="CDD" id="cd17546">
    <property type="entry name" value="REC_hyHK_CKI1_RcsC-like"/>
    <property type="match status" value="1"/>
</dbReference>
<evidence type="ECO:0000256" key="1">
    <source>
        <dbReference type="ARBA" id="ARBA00000085"/>
    </source>
</evidence>
<sequence length="1057" mass="113905">MGVPSNDGTSDAAADAEWWTQGQWSVDEEPWSSTSGATQASSSSQAFFSPNADLRANPFDARDLTYQSIIASGEATSVESGEGTAGTNLRIGHARETNRYRATVAGILARSLVSDERRKAALGRDGGAAAAAASAQGGGGGGGGAAANGPPTGSSTASSSSKRGFAATRSPGGASATSSSGGSGSSSMAHQVPQFVAAGGLGGPNRKPYKIFDESFSQRIIDPFEPLLEMTARKGEQPPLLDPEADDEEEVLAGQVANGMVVGVEVEVWDAPSAGAAPAASPSSALKQESFTMAASTQLLGLRKKRVRRRIVEISSAPIFAPGPDGTRVHLGGVLVVRDVTVERKRGSPADGRMSRKKSVAEGYYKQILDSIPQLIWRTTPMGSHNYFNASWYAYTGSEPETSLGLGWQSPFHEDDMPAALKAWSHSLATGEPYSVEYRCRRHDGEWRWHLGRAMPYRDADGKIQGWFGTCTDFHELYNMREQLRATLQQNAAVVQGAGCLLLAVDTEQRITFMEGATKDQMLKNNKVVGPIEGQDLLVLSPDPDFYAAYKDVVTGKITQGTTEWTSPQGRWFRCLLTPLTETRNGETTIIGCIIVAHDISDLVSTQARLQQAYEERAELQASETAATEASRLKSEFLAHMSHELRTPIAQLLGLGELLLAEQLSDSQRTLASQILRSGDVLLDLIGQVLDMGKVEAGKLDLENRPFDLNDLSADVRLFSTAAKKKGLEFRDDVDDFSSSVIGDMPRLRQVLNNVLSNAIKFTKVGSITLRAKRVAEDSESITVRWEVEDTGVGIRKEAISSLFKPFHQAEVSTSRLFGGAGLGLSISKNLIELMGGTISLTSEYGVGSKMTVVLKMPKVPDELVEQTAPDQPDFATTLRKESIWLLVVDDNELNRIIISKLLSKMGFNVDNVSNGYDALDAVTRKQYSLVILDNQMDGIDGLETLVRMRKSSLTRVANVRVIALTASALKGDEEKFMAHGADGYLSKPVRSHVLEETILRVLQPQTSALNRRTSSTSNGTSSGTPAAERAGFDFVVAEVPEHASTAPLRRLQSHTK</sequence>
<dbReference type="Gene3D" id="3.30.565.10">
    <property type="entry name" value="Histidine kinase-like ATPase, C-terminal domain"/>
    <property type="match status" value="1"/>
</dbReference>
<dbReference type="SMART" id="SM00387">
    <property type="entry name" value="HATPase_c"/>
    <property type="match status" value="1"/>
</dbReference>
<dbReference type="InterPro" id="IPR003661">
    <property type="entry name" value="HisK_dim/P_dom"/>
</dbReference>
<feature type="modified residue" description="4-aspartylphosphate" evidence="6">
    <location>
        <position position="934"/>
    </location>
</feature>
<feature type="domain" description="Histidine kinase" evidence="8">
    <location>
        <begin position="640"/>
        <end position="859"/>
    </location>
</feature>
<feature type="region of interest" description="Disordered" evidence="7">
    <location>
        <begin position="131"/>
        <end position="188"/>
    </location>
</feature>
<feature type="compositionally biased region" description="Gly residues" evidence="7">
    <location>
        <begin position="136"/>
        <end position="146"/>
    </location>
</feature>
<dbReference type="EMBL" id="KQ474092">
    <property type="protein sequence ID" value="KPV71622.1"/>
    <property type="molecule type" value="Genomic_DNA"/>
</dbReference>
<feature type="domain" description="PAC" evidence="10">
    <location>
        <begin position="434"/>
        <end position="486"/>
    </location>
</feature>
<dbReference type="InterPro" id="IPR000700">
    <property type="entry name" value="PAS-assoc_C"/>
</dbReference>
<dbReference type="STRING" id="578459.A0A0P9EWW9"/>
<evidence type="ECO:0000259" key="8">
    <source>
        <dbReference type="PROSITE" id="PS50109"/>
    </source>
</evidence>
<dbReference type="PRINTS" id="PR00344">
    <property type="entry name" value="BCTRLSENSOR"/>
</dbReference>
<evidence type="ECO:0000256" key="5">
    <source>
        <dbReference type="ARBA" id="ARBA00022777"/>
    </source>
</evidence>
<dbReference type="OrthoDB" id="10266508at2759"/>
<evidence type="ECO:0000256" key="7">
    <source>
        <dbReference type="SAM" id="MobiDB-lite"/>
    </source>
</evidence>
<dbReference type="OMA" id="PVPCIYL"/>
<dbReference type="InterPro" id="IPR035965">
    <property type="entry name" value="PAS-like_dom_sf"/>
</dbReference>
<dbReference type="NCBIfam" id="TIGR00229">
    <property type="entry name" value="sensory_box"/>
    <property type="match status" value="1"/>
</dbReference>
<comment type="catalytic activity">
    <reaction evidence="1">
        <text>ATP + protein L-histidine = ADP + protein N-phospho-L-histidine.</text>
        <dbReference type="EC" id="2.7.13.3"/>
    </reaction>
</comment>
<dbReference type="SMART" id="SM00448">
    <property type="entry name" value="REC"/>
    <property type="match status" value="1"/>
</dbReference>
<dbReference type="SMART" id="SM00388">
    <property type="entry name" value="HisKA"/>
    <property type="match status" value="1"/>
</dbReference>
<evidence type="ECO:0000313" key="11">
    <source>
        <dbReference type="EMBL" id="KPV71622.1"/>
    </source>
</evidence>
<dbReference type="PROSITE" id="PS50110">
    <property type="entry name" value="RESPONSE_REGULATORY"/>
    <property type="match status" value="1"/>
</dbReference>